<dbReference type="Proteomes" id="UP000023152">
    <property type="component" value="Unassembled WGS sequence"/>
</dbReference>
<dbReference type="EMBL" id="ASPP01000721">
    <property type="protein sequence ID" value="ETO36380.1"/>
    <property type="molecule type" value="Genomic_DNA"/>
</dbReference>
<dbReference type="GO" id="GO:0016491">
    <property type="term" value="F:oxidoreductase activity"/>
    <property type="evidence" value="ECO:0007669"/>
    <property type="project" value="InterPro"/>
</dbReference>
<dbReference type="Gene3D" id="3.90.660.10">
    <property type="match status" value="1"/>
</dbReference>
<keyword evidence="3" id="KW-1185">Reference proteome</keyword>
<dbReference type="InterPro" id="IPR036770">
    <property type="entry name" value="Ankyrin_rpt-contain_sf"/>
</dbReference>
<dbReference type="AlphaFoldDB" id="X6PD41"/>
<dbReference type="SUPFAM" id="SSF51905">
    <property type="entry name" value="FAD/NAD(P)-binding domain"/>
    <property type="match status" value="1"/>
</dbReference>
<dbReference type="Gene3D" id="3.50.50.60">
    <property type="entry name" value="FAD/NAD(P)-binding domain"/>
    <property type="match status" value="1"/>
</dbReference>
<dbReference type="Gene3D" id="1.25.40.20">
    <property type="entry name" value="Ankyrin repeat-containing domain"/>
    <property type="match status" value="1"/>
</dbReference>
<sequence>MNVNNNTTDKREKNLYELCELGQLAPIKEYIQSAKELERLLNKQYEAEKNRTILHISVICGHGHIIKYLLSQYLELLSFDIEDNKHWTCLHWAVYLQDNCQHSKSKYTNMLQIFETFARPRQEIDNSSLAFALKESVTIPRLEISLVEAVDVSFLCEYNLREDLNKLLAFHKDAMAKFWNEAWPRCGVHEATKIGAWECVQQILSAFDDETKTDEAAKKAWFEKVLCHCDPKYGLNVMEWSILCDNQAFRQELAKITKGATFCAIASANLSLMPNYADVIVIGAGSAGLGCAKQLSQQGLRCGRVRHLKFGKETIVDLGASWLHCVNENHVFKKLLEEELGLDFFATFSHSDPHENSISVAMLDEDFDAVNEKCTKFVLWDDETKSAVSGKQYHSYSQPFINAFDDMLDNHYSTIQSPEVLFQFYLTSFFNDDKSIGELYQHYYETLLKKIAQECQDDLDLMELKQRCGDYRLSRTEGIFFSSFNILSCLFNVYFEFVNDMNHFCKKHQCIRFGLTLRLKRDMMYLHGIDTLGSCNKLLKDCVQVSNGVSIHMFFVLNNRYLFHQFVQFFTFFYNTIAYFVGYESKESNNDANKWLVDRNVYPMKVYAESKLNNNETMENIEHKEINNENNVQSLQTYYSKYVVCAVPIACLQAGDIEFSPKLHRSVSSCIVNGFGNSGFNIIIIEFDECFEKILNKHYQHVSRVEIISKQPKWTEHQHEKRFPAQYQKYLVGLKVNNTENLNIWKVLFVLMKLQKICFYYFYGSPRFTKQIWKNVSDEEIVTDICRIMKDIFAGKDDKNKNLFPRVKSYHVQRWFDKKYAKMGWSIFKVKSNGKYESQFIGQHTFDFFKGEKIQQNQNCSPLLFAGDYIQYQCIGTAHDLFILRQYSFVENYNEILFQILDENILKFYILLLF</sequence>
<dbReference type="InterPro" id="IPR036188">
    <property type="entry name" value="FAD/NAD-bd_sf"/>
</dbReference>
<dbReference type="Pfam" id="PF01593">
    <property type="entry name" value="Amino_oxidase"/>
    <property type="match status" value="1"/>
</dbReference>
<evidence type="ECO:0000259" key="1">
    <source>
        <dbReference type="Pfam" id="PF01593"/>
    </source>
</evidence>
<dbReference type="PANTHER" id="PTHR10742:SF415">
    <property type="entry name" value="CHROMOSOME UNDETERMINED SCAFFOLD_56, WHOLE GENOME SHOTGUN SEQUENCE"/>
    <property type="match status" value="1"/>
</dbReference>
<evidence type="ECO:0000313" key="3">
    <source>
        <dbReference type="Proteomes" id="UP000023152"/>
    </source>
</evidence>
<dbReference type="InterPro" id="IPR002937">
    <property type="entry name" value="Amino_oxidase"/>
</dbReference>
<dbReference type="Pfam" id="PF12796">
    <property type="entry name" value="Ank_2"/>
    <property type="match status" value="1"/>
</dbReference>
<proteinExistence type="predicted"/>
<dbReference type="PANTHER" id="PTHR10742">
    <property type="entry name" value="FLAVIN MONOAMINE OXIDASE"/>
    <property type="match status" value="1"/>
</dbReference>
<evidence type="ECO:0000313" key="2">
    <source>
        <dbReference type="EMBL" id="ETO36380.1"/>
    </source>
</evidence>
<reference evidence="2 3" key="1">
    <citation type="journal article" date="2013" name="Curr. Biol.">
        <title>The Genome of the Foraminiferan Reticulomyxa filosa.</title>
        <authorList>
            <person name="Glockner G."/>
            <person name="Hulsmann N."/>
            <person name="Schleicher M."/>
            <person name="Noegel A.A."/>
            <person name="Eichinger L."/>
            <person name="Gallinger C."/>
            <person name="Pawlowski J."/>
            <person name="Sierra R."/>
            <person name="Euteneuer U."/>
            <person name="Pillet L."/>
            <person name="Moustafa A."/>
            <person name="Platzer M."/>
            <person name="Groth M."/>
            <person name="Szafranski K."/>
            <person name="Schliwa M."/>
        </authorList>
    </citation>
    <scope>NUCLEOTIDE SEQUENCE [LARGE SCALE GENOMIC DNA]</scope>
</reference>
<accession>X6PD41</accession>
<organism evidence="2 3">
    <name type="scientific">Reticulomyxa filosa</name>
    <dbReference type="NCBI Taxonomy" id="46433"/>
    <lineage>
        <taxon>Eukaryota</taxon>
        <taxon>Sar</taxon>
        <taxon>Rhizaria</taxon>
        <taxon>Retaria</taxon>
        <taxon>Foraminifera</taxon>
        <taxon>Monothalamids</taxon>
        <taxon>Reticulomyxidae</taxon>
        <taxon>Reticulomyxa</taxon>
    </lineage>
</organism>
<dbReference type="InterPro" id="IPR002110">
    <property type="entry name" value="Ankyrin_rpt"/>
</dbReference>
<dbReference type="OrthoDB" id="5046242at2759"/>
<protein>
    <submittedName>
        <fullName evidence="2">Polyamine oxidase</fullName>
    </submittedName>
</protein>
<dbReference type="InterPro" id="IPR050281">
    <property type="entry name" value="Flavin_monoamine_oxidase"/>
</dbReference>
<dbReference type="SUPFAM" id="SSF48403">
    <property type="entry name" value="Ankyrin repeat"/>
    <property type="match status" value="1"/>
</dbReference>
<comment type="caution">
    <text evidence="2">The sequence shown here is derived from an EMBL/GenBank/DDBJ whole genome shotgun (WGS) entry which is preliminary data.</text>
</comment>
<gene>
    <name evidence="2" type="ORF">RFI_00681</name>
</gene>
<feature type="domain" description="Amine oxidase" evidence="1">
    <location>
        <begin position="625"/>
        <end position="877"/>
    </location>
</feature>
<name>X6PD41_RETFI</name>